<evidence type="ECO:0000313" key="2">
    <source>
        <dbReference type="Proteomes" id="UP000664628"/>
    </source>
</evidence>
<protein>
    <submittedName>
        <fullName evidence="1">Uncharacterized protein</fullName>
    </submittedName>
</protein>
<dbReference type="RefSeq" id="WP_207326914.1">
    <property type="nucleotide sequence ID" value="NZ_JAFMYW010000001.1"/>
</dbReference>
<dbReference type="Proteomes" id="UP000664628">
    <property type="component" value="Unassembled WGS sequence"/>
</dbReference>
<accession>A0ABS3JAG4</accession>
<evidence type="ECO:0000313" key="1">
    <source>
        <dbReference type="EMBL" id="MBO0946987.1"/>
    </source>
</evidence>
<gene>
    <name evidence="1" type="ORF">J2I46_00220</name>
</gene>
<proteinExistence type="predicted"/>
<comment type="caution">
    <text evidence="1">The sequence shown here is derived from an EMBL/GenBank/DDBJ whole genome shotgun (WGS) entry which is preliminary data.</text>
</comment>
<sequence>MSGIAQNTPLDNAQMVTIPLAQLDRLKAQYSQLRDEKVQMERDISVLMFIGRKLMSLFQGKNLMKSAMDIMKNPQRHKAEFADLEGLFLKYQHLMPNDPTDQRLLGASDGN</sequence>
<dbReference type="EMBL" id="JAFMYW010000001">
    <property type="protein sequence ID" value="MBO0946987.1"/>
    <property type="molecule type" value="Genomic_DNA"/>
</dbReference>
<reference evidence="1 2" key="1">
    <citation type="submission" date="2021-03" db="EMBL/GenBank/DDBJ databases">
        <title>Fibrella sp. HMF5405 genome sequencing and assembly.</title>
        <authorList>
            <person name="Kang H."/>
            <person name="Kim H."/>
            <person name="Bae S."/>
            <person name="Joh K."/>
        </authorList>
    </citation>
    <scope>NUCLEOTIDE SEQUENCE [LARGE SCALE GENOMIC DNA]</scope>
    <source>
        <strain evidence="1 2">HMF5405</strain>
    </source>
</reference>
<organism evidence="1 2">
    <name type="scientific">Fibrella forsythiae</name>
    <dbReference type="NCBI Taxonomy" id="2817061"/>
    <lineage>
        <taxon>Bacteria</taxon>
        <taxon>Pseudomonadati</taxon>
        <taxon>Bacteroidota</taxon>
        <taxon>Cytophagia</taxon>
        <taxon>Cytophagales</taxon>
        <taxon>Spirosomataceae</taxon>
        <taxon>Fibrella</taxon>
    </lineage>
</organism>
<name>A0ABS3JAG4_9BACT</name>
<keyword evidence="2" id="KW-1185">Reference proteome</keyword>